<dbReference type="EMBL" id="BARV01007601">
    <property type="protein sequence ID" value="GAI10184.1"/>
    <property type="molecule type" value="Genomic_DNA"/>
</dbReference>
<comment type="caution">
    <text evidence="6">The sequence shown here is derived from an EMBL/GenBank/DDBJ whole genome shotgun (WGS) entry which is preliminary data.</text>
</comment>
<accession>X1MUX3</accession>
<keyword evidence="2" id="KW-0808">Transferase</keyword>
<proteinExistence type="predicted"/>
<dbReference type="InterPro" id="IPR014043">
    <property type="entry name" value="Acyl_transferase_dom"/>
</dbReference>
<dbReference type="PANTHER" id="PTHR42681:SF1">
    <property type="entry name" value="MALONYL-COA-ACYL CARRIER PROTEIN TRANSACYLASE, MITOCHONDRIAL"/>
    <property type="match status" value="1"/>
</dbReference>
<dbReference type="InterPro" id="IPR001227">
    <property type="entry name" value="Ac_transferase_dom_sf"/>
</dbReference>
<keyword evidence="3" id="KW-0012">Acyltransferase</keyword>
<dbReference type="InterPro" id="IPR050858">
    <property type="entry name" value="Mal-CoA-ACP_Trans/PKS_FabD"/>
</dbReference>
<gene>
    <name evidence="6" type="ORF">S06H3_15441</name>
</gene>
<dbReference type="Pfam" id="PF00698">
    <property type="entry name" value="Acyl_transf_1"/>
    <property type="match status" value="1"/>
</dbReference>
<dbReference type="SUPFAM" id="SSF52151">
    <property type="entry name" value="FabD/lysophospholipase-like"/>
    <property type="match status" value="1"/>
</dbReference>
<feature type="domain" description="Malonyl-CoA:ACP transacylase (MAT)" evidence="5">
    <location>
        <begin position="7"/>
        <end position="97"/>
    </location>
</feature>
<sequence length="104" mass="10891">MTIFLPPPFVAGHSLGEYTALVAADVLSITDAVRLVQHRGRLMHQAGQKKPGGMIAILGASKEDVEDLCLHSGCTIANINCPGQIVISGGTDNLDKANKLAKAK</sequence>
<dbReference type="InterPro" id="IPR016036">
    <property type="entry name" value="Malonyl_transacylase_ACP-bd"/>
</dbReference>
<dbReference type="EC" id="2.3.1.39" evidence="1"/>
<dbReference type="SUPFAM" id="SSF55048">
    <property type="entry name" value="Probable ACP-binding domain of malonyl-CoA ACP transacylase"/>
    <property type="match status" value="1"/>
</dbReference>
<evidence type="ECO:0000259" key="5">
    <source>
        <dbReference type="Pfam" id="PF00698"/>
    </source>
</evidence>
<dbReference type="Gene3D" id="3.40.366.10">
    <property type="entry name" value="Malonyl-Coenzyme A Acyl Carrier Protein, domain 2"/>
    <property type="match status" value="1"/>
</dbReference>
<dbReference type="PANTHER" id="PTHR42681">
    <property type="entry name" value="MALONYL-COA-ACYL CARRIER PROTEIN TRANSACYLASE, MITOCHONDRIAL"/>
    <property type="match status" value="1"/>
</dbReference>
<dbReference type="GO" id="GO:0004314">
    <property type="term" value="F:[acyl-carrier-protein] S-malonyltransferase activity"/>
    <property type="evidence" value="ECO:0007669"/>
    <property type="project" value="UniProtKB-EC"/>
</dbReference>
<dbReference type="InterPro" id="IPR016035">
    <property type="entry name" value="Acyl_Trfase/lysoPLipase"/>
</dbReference>
<name>X1MUX3_9ZZZZ</name>
<reference evidence="6" key="1">
    <citation type="journal article" date="2014" name="Front. Microbiol.">
        <title>High frequency of phylogenetically diverse reductive dehalogenase-homologous genes in deep subseafloor sedimentary metagenomes.</title>
        <authorList>
            <person name="Kawai M."/>
            <person name="Futagami T."/>
            <person name="Toyoda A."/>
            <person name="Takaki Y."/>
            <person name="Nishi S."/>
            <person name="Hori S."/>
            <person name="Arai W."/>
            <person name="Tsubouchi T."/>
            <person name="Morono Y."/>
            <person name="Uchiyama I."/>
            <person name="Ito T."/>
            <person name="Fujiyama A."/>
            <person name="Inagaki F."/>
            <person name="Takami H."/>
        </authorList>
    </citation>
    <scope>NUCLEOTIDE SEQUENCE</scope>
    <source>
        <strain evidence="6">Expedition CK06-06</strain>
    </source>
</reference>
<protein>
    <recommendedName>
        <fullName evidence="1">[acyl-carrier-protein] S-malonyltransferase</fullName>
        <ecNumber evidence="1">2.3.1.39</ecNumber>
    </recommendedName>
</protein>
<comment type="catalytic activity">
    <reaction evidence="4">
        <text>holo-[ACP] + malonyl-CoA = malonyl-[ACP] + CoA</text>
        <dbReference type="Rhea" id="RHEA:41792"/>
        <dbReference type="Rhea" id="RHEA-COMP:9623"/>
        <dbReference type="Rhea" id="RHEA-COMP:9685"/>
        <dbReference type="ChEBI" id="CHEBI:57287"/>
        <dbReference type="ChEBI" id="CHEBI:57384"/>
        <dbReference type="ChEBI" id="CHEBI:64479"/>
        <dbReference type="ChEBI" id="CHEBI:78449"/>
        <dbReference type="EC" id="2.3.1.39"/>
    </reaction>
</comment>
<evidence type="ECO:0000256" key="3">
    <source>
        <dbReference type="ARBA" id="ARBA00023315"/>
    </source>
</evidence>
<evidence type="ECO:0000256" key="1">
    <source>
        <dbReference type="ARBA" id="ARBA00013258"/>
    </source>
</evidence>
<dbReference type="AlphaFoldDB" id="X1MUX3"/>
<organism evidence="6">
    <name type="scientific">marine sediment metagenome</name>
    <dbReference type="NCBI Taxonomy" id="412755"/>
    <lineage>
        <taxon>unclassified sequences</taxon>
        <taxon>metagenomes</taxon>
        <taxon>ecological metagenomes</taxon>
    </lineage>
</organism>
<evidence type="ECO:0000256" key="2">
    <source>
        <dbReference type="ARBA" id="ARBA00022679"/>
    </source>
</evidence>
<evidence type="ECO:0000256" key="4">
    <source>
        <dbReference type="ARBA" id="ARBA00048462"/>
    </source>
</evidence>
<dbReference type="GO" id="GO:0006633">
    <property type="term" value="P:fatty acid biosynthetic process"/>
    <property type="evidence" value="ECO:0007669"/>
    <property type="project" value="TreeGrafter"/>
</dbReference>
<evidence type="ECO:0000313" key="6">
    <source>
        <dbReference type="EMBL" id="GAI10184.1"/>
    </source>
</evidence>